<dbReference type="InterPro" id="IPR025711">
    <property type="entry name" value="PepSY"/>
</dbReference>
<dbReference type="EMBL" id="SLXP01000001">
    <property type="protein sequence ID" value="TCP44179.1"/>
    <property type="molecule type" value="Genomic_DNA"/>
</dbReference>
<sequence length="99" mass="10447">MKHPLAVTAALATVLTLAAPGPVAASPDGPRAGAPAAQWMPLTDLIATLEGRGYTVLEAEREDGRYWEVRMQDASGMVVEAYLDPATGAPLATRDREDD</sequence>
<evidence type="ECO:0000313" key="3">
    <source>
        <dbReference type="EMBL" id="TCP44179.1"/>
    </source>
</evidence>
<dbReference type="Proteomes" id="UP000294835">
    <property type="component" value="Unassembled WGS sequence"/>
</dbReference>
<proteinExistence type="predicted"/>
<gene>
    <name evidence="3" type="ORF">EV662_101269</name>
</gene>
<organism evidence="3 4">
    <name type="scientific">Rhodovulum marinum</name>
    <dbReference type="NCBI Taxonomy" id="320662"/>
    <lineage>
        <taxon>Bacteria</taxon>
        <taxon>Pseudomonadati</taxon>
        <taxon>Pseudomonadota</taxon>
        <taxon>Alphaproteobacteria</taxon>
        <taxon>Rhodobacterales</taxon>
        <taxon>Paracoccaceae</taxon>
        <taxon>Rhodovulum</taxon>
    </lineage>
</organism>
<feature type="signal peptide" evidence="1">
    <location>
        <begin position="1"/>
        <end position="25"/>
    </location>
</feature>
<evidence type="ECO:0000256" key="1">
    <source>
        <dbReference type="SAM" id="SignalP"/>
    </source>
</evidence>
<keyword evidence="1" id="KW-0732">Signal</keyword>
<feature type="domain" description="PepSY" evidence="2">
    <location>
        <begin position="9"/>
        <end position="92"/>
    </location>
</feature>
<accession>A0A4R2Q6N8</accession>
<reference evidence="3 4" key="1">
    <citation type="submission" date="2019-03" db="EMBL/GenBank/DDBJ databases">
        <title>Genomic Encyclopedia of Type Strains, Phase IV (KMG-IV): sequencing the most valuable type-strain genomes for metagenomic binning, comparative biology and taxonomic classification.</title>
        <authorList>
            <person name="Goeker M."/>
        </authorList>
    </citation>
    <scope>NUCLEOTIDE SEQUENCE [LARGE SCALE GENOMIC DNA]</scope>
    <source>
        <strain evidence="3 4">DSM 18063</strain>
    </source>
</reference>
<evidence type="ECO:0000313" key="4">
    <source>
        <dbReference type="Proteomes" id="UP000294835"/>
    </source>
</evidence>
<keyword evidence="4" id="KW-1185">Reference proteome</keyword>
<protein>
    <submittedName>
        <fullName evidence="3">YpeB-like protein with putative protease inhibitory function</fullName>
    </submittedName>
</protein>
<dbReference type="AlphaFoldDB" id="A0A4R2Q6N8"/>
<name>A0A4R2Q6N8_9RHOB</name>
<feature type="chain" id="PRO_5020696670" evidence="1">
    <location>
        <begin position="26"/>
        <end position="99"/>
    </location>
</feature>
<dbReference type="OrthoDB" id="7365433at2"/>
<evidence type="ECO:0000259" key="2">
    <source>
        <dbReference type="Pfam" id="PF13670"/>
    </source>
</evidence>
<dbReference type="Pfam" id="PF13670">
    <property type="entry name" value="PepSY_2"/>
    <property type="match status" value="1"/>
</dbReference>
<dbReference type="RefSeq" id="WP_132460322.1">
    <property type="nucleotide sequence ID" value="NZ_SLXP01000001.1"/>
</dbReference>
<comment type="caution">
    <text evidence="3">The sequence shown here is derived from an EMBL/GenBank/DDBJ whole genome shotgun (WGS) entry which is preliminary data.</text>
</comment>